<protein>
    <recommendedName>
        <fullName evidence="10">Sec-independent protein translocase protein TatA</fullName>
    </recommendedName>
</protein>
<comment type="subcellular location">
    <subcellularLocation>
        <location evidence="1">Membrane</location>
        <topology evidence="1">Single-pass membrane protein</topology>
    </subcellularLocation>
</comment>
<keyword evidence="7" id="KW-0472">Membrane</keyword>
<evidence type="ECO:0000256" key="3">
    <source>
        <dbReference type="ARBA" id="ARBA00022692"/>
    </source>
</evidence>
<keyword evidence="2" id="KW-0813">Transport</keyword>
<sequence>MLAGLTGLHLLVVAGAILLLFGATKLPVFAKGLGQSVKVLRTELRDDEPVVVPAQPATTER</sequence>
<evidence type="ECO:0000256" key="5">
    <source>
        <dbReference type="ARBA" id="ARBA00022989"/>
    </source>
</evidence>
<evidence type="ECO:0000256" key="6">
    <source>
        <dbReference type="ARBA" id="ARBA00023010"/>
    </source>
</evidence>
<keyword evidence="5" id="KW-1133">Transmembrane helix</keyword>
<keyword evidence="9" id="KW-1185">Reference proteome</keyword>
<evidence type="ECO:0000313" key="8">
    <source>
        <dbReference type="EMBL" id="GAA4750873.1"/>
    </source>
</evidence>
<evidence type="ECO:0000313" key="9">
    <source>
        <dbReference type="Proteomes" id="UP001500121"/>
    </source>
</evidence>
<proteinExistence type="predicted"/>
<dbReference type="Gene3D" id="1.20.5.3310">
    <property type="match status" value="1"/>
</dbReference>
<organism evidence="8 9">
    <name type="scientific">Amnibacterium soli</name>
    <dbReference type="NCBI Taxonomy" id="1282736"/>
    <lineage>
        <taxon>Bacteria</taxon>
        <taxon>Bacillati</taxon>
        <taxon>Actinomycetota</taxon>
        <taxon>Actinomycetes</taxon>
        <taxon>Micrococcales</taxon>
        <taxon>Microbacteriaceae</taxon>
        <taxon>Amnibacterium</taxon>
    </lineage>
</organism>
<dbReference type="EMBL" id="BAABLP010000005">
    <property type="protein sequence ID" value="GAA4750873.1"/>
    <property type="molecule type" value="Genomic_DNA"/>
</dbReference>
<evidence type="ECO:0000256" key="4">
    <source>
        <dbReference type="ARBA" id="ARBA00022927"/>
    </source>
</evidence>
<evidence type="ECO:0000256" key="2">
    <source>
        <dbReference type="ARBA" id="ARBA00022448"/>
    </source>
</evidence>
<dbReference type="Proteomes" id="UP001500121">
    <property type="component" value="Unassembled WGS sequence"/>
</dbReference>
<comment type="caution">
    <text evidence="8">The sequence shown here is derived from an EMBL/GenBank/DDBJ whole genome shotgun (WGS) entry which is preliminary data.</text>
</comment>
<keyword evidence="6" id="KW-0811">Translocation</keyword>
<name>A0ABP8ZAC9_9MICO</name>
<gene>
    <name evidence="8" type="ORF">GCM10025783_24170</name>
</gene>
<dbReference type="RefSeq" id="WP_345481496.1">
    <property type="nucleotide sequence ID" value="NZ_BAABLP010000005.1"/>
</dbReference>
<dbReference type="Pfam" id="PF02416">
    <property type="entry name" value="TatA_B_E"/>
    <property type="match status" value="1"/>
</dbReference>
<reference evidence="9" key="1">
    <citation type="journal article" date="2019" name="Int. J. Syst. Evol. Microbiol.">
        <title>The Global Catalogue of Microorganisms (GCM) 10K type strain sequencing project: providing services to taxonomists for standard genome sequencing and annotation.</title>
        <authorList>
            <consortium name="The Broad Institute Genomics Platform"/>
            <consortium name="The Broad Institute Genome Sequencing Center for Infectious Disease"/>
            <person name="Wu L."/>
            <person name="Ma J."/>
        </authorList>
    </citation>
    <scope>NUCLEOTIDE SEQUENCE [LARGE SCALE GENOMIC DNA]</scope>
    <source>
        <strain evidence="9">JCM 19015</strain>
    </source>
</reference>
<evidence type="ECO:0000256" key="1">
    <source>
        <dbReference type="ARBA" id="ARBA00004167"/>
    </source>
</evidence>
<keyword evidence="3" id="KW-0812">Transmembrane</keyword>
<evidence type="ECO:0000256" key="7">
    <source>
        <dbReference type="ARBA" id="ARBA00023136"/>
    </source>
</evidence>
<dbReference type="InterPro" id="IPR003369">
    <property type="entry name" value="TatA/B/E"/>
</dbReference>
<evidence type="ECO:0008006" key="10">
    <source>
        <dbReference type="Google" id="ProtNLM"/>
    </source>
</evidence>
<keyword evidence="4" id="KW-0653">Protein transport</keyword>
<accession>A0ABP8ZAC9</accession>